<reference evidence="2 3" key="1">
    <citation type="journal article" date="2019" name="Commun. Biol.">
        <title>The bagworm genome reveals a unique fibroin gene that provides high tensile strength.</title>
        <authorList>
            <person name="Kono N."/>
            <person name="Nakamura H."/>
            <person name="Ohtoshi R."/>
            <person name="Tomita M."/>
            <person name="Numata K."/>
            <person name="Arakawa K."/>
        </authorList>
    </citation>
    <scope>NUCLEOTIDE SEQUENCE [LARGE SCALE GENOMIC DNA]</scope>
</reference>
<evidence type="ECO:0000256" key="1">
    <source>
        <dbReference type="SAM" id="MobiDB-lite"/>
    </source>
</evidence>
<dbReference type="EMBL" id="BGZK01000881">
    <property type="protein sequence ID" value="GBP63854.1"/>
    <property type="molecule type" value="Genomic_DNA"/>
</dbReference>
<feature type="region of interest" description="Disordered" evidence="1">
    <location>
        <begin position="33"/>
        <end position="52"/>
    </location>
</feature>
<name>A0A4C1XMU4_EUMVA</name>
<evidence type="ECO:0000313" key="3">
    <source>
        <dbReference type="Proteomes" id="UP000299102"/>
    </source>
</evidence>
<feature type="compositionally biased region" description="Low complexity" evidence="1">
    <location>
        <begin position="33"/>
        <end position="42"/>
    </location>
</feature>
<feature type="region of interest" description="Disordered" evidence="1">
    <location>
        <begin position="80"/>
        <end position="107"/>
    </location>
</feature>
<dbReference type="AlphaFoldDB" id="A0A4C1XMU4"/>
<organism evidence="2 3">
    <name type="scientific">Eumeta variegata</name>
    <name type="common">Bagworm moth</name>
    <name type="synonym">Eumeta japonica</name>
    <dbReference type="NCBI Taxonomy" id="151549"/>
    <lineage>
        <taxon>Eukaryota</taxon>
        <taxon>Metazoa</taxon>
        <taxon>Ecdysozoa</taxon>
        <taxon>Arthropoda</taxon>
        <taxon>Hexapoda</taxon>
        <taxon>Insecta</taxon>
        <taxon>Pterygota</taxon>
        <taxon>Neoptera</taxon>
        <taxon>Endopterygota</taxon>
        <taxon>Lepidoptera</taxon>
        <taxon>Glossata</taxon>
        <taxon>Ditrysia</taxon>
        <taxon>Tineoidea</taxon>
        <taxon>Psychidae</taxon>
        <taxon>Oiketicinae</taxon>
        <taxon>Eumeta</taxon>
    </lineage>
</organism>
<gene>
    <name evidence="2" type="ORF">EVAR_48113_1</name>
</gene>
<accession>A0A4C1XMU4</accession>
<proteinExistence type="predicted"/>
<sequence>MKDKLQLDRRCGVNVRFTYYMNLRRRAPRAACAKAAQTLRPGPQGPPSRPRSLLTPQIGQNFVNQGSYLPSTKIKRAATPEMGPYVSSEETFPRKRRRWKSEGGRLY</sequence>
<protein>
    <submittedName>
        <fullName evidence="2">Uncharacterized protein</fullName>
    </submittedName>
</protein>
<keyword evidence="3" id="KW-1185">Reference proteome</keyword>
<comment type="caution">
    <text evidence="2">The sequence shown here is derived from an EMBL/GenBank/DDBJ whole genome shotgun (WGS) entry which is preliminary data.</text>
</comment>
<evidence type="ECO:0000313" key="2">
    <source>
        <dbReference type="EMBL" id="GBP63854.1"/>
    </source>
</evidence>
<dbReference type="Proteomes" id="UP000299102">
    <property type="component" value="Unassembled WGS sequence"/>
</dbReference>